<keyword evidence="3" id="KW-1185">Reference proteome</keyword>
<feature type="transmembrane region" description="Helical" evidence="1">
    <location>
        <begin position="50"/>
        <end position="70"/>
    </location>
</feature>
<evidence type="ECO:0000313" key="2">
    <source>
        <dbReference type="EMBL" id="MBB3066008.1"/>
    </source>
</evidence>
<feature type="transmembrane region" description="Helical" evidence="1">
    <location>
        <begin position="19"/>
        <end position="38"/>
    </location>
</feature>
<reference evidence="2 3" key="1">
    <citation type="submission" date="2020-08" db="EMBL/GenBank/DDBJ databases">
        <title>Genomic Encyclopedia of Type Strains, Phase III (KMG-III): the genomes of soil and plant-associated and newly described type strains.</title>
        <authorList>
            <person name="Whitman W."/>
        </authorList>
    </citation>
    <scope>NUCLEOTIDE SEQUENCE [LARGE SCALE GENOMIC DNA]</scope>
    <source>
        <strain evidence="2 3">CECT 8803</strain>
    </source>
</reference>
<proteinExistence type="predicted"/>
<name>A0A839SUK3_9PROT</name>
<gene>
    <name evidence="2" type="ORF">FHR98_002311</name>
</gene>
<sequence>MDGDPQVGYKLRADMDAQLGKLLLLINGGGAATIATLLTDTIREETLTVLNIAAVLALTCFLSGIVLNAFHQRWRRECNLAYDAEEKSSPPLAAQVAAGTASEPEVCIRNRRALWASLWAFASGGAAILVGAIGTMVARHEIDRSMPQMFDGMASIISAVVATAALLSTWYWWREKELRRDEVLKWADEAISVLRTLHLLCAVDVSKFTDENPSRKFLDVLFISSILIERGRLFFRNSNDGNQHGREKEKAYQGLRPEILDQLIIAHEIALRWGDADQETRSRMTVISERACRRFLSLAQEEVGRGRTASKYNKLGGDGVDLDALLLSVTDKELASQGM</sequence>
<feature type="transmembrane region" description="Helical" evidence="1">
    <location>
        <begin position="113"/>
        <end position="133"/>
    </location>
</feature>
<accession>A0A839SUK3</accession>
<dbReference type="EMBL" id="JACHXA010000006">
    <property type="protein sequence ID" value="MBB3066008.1"/>
    <property type="molecule type" value="Genomic_DNA"/>
</dbReference>
<dbReference type="RefSeq" id="WP_183416829.1">
    <property type="nucleotide sequence ID" value="NZ_JACHXA010000006.1"/>
</dbReference>
<comment type="caution">
    <text evidence="2">The sequence shown here is derived from an EMBL/GenBank/DDBJ whole genome shotgun (WGS) entry which is preliminary data.</text>
</comment>
<evidence type="ECO:0000313" key="3">
    <source>
        <dbReference type="Proteomes" id="UP000581135"/>
    </source>
</evidence>
<keyword evidence="1" id="KW-0812">Transmembrane</keyword>
<protein>
    <submittedName>
        <fullName evidence="2">Uncharacterized protein</fullName>
    </submittedName>
</protein>
<dbReference type="AlphaFoldDB" id="A0A839SUK3"/>
<evidence type="ECO:0000256" key="1">
    <source>
        <dbReference type="SAM" id="Phobius"/>
    </source>
</evidence>
<organism evidence="2 3">
    <name type="scientific">Limibacillus halophilus</name>
    <dbReference type="NCBI Taxonomy" id="1579333"/>
    <lineage>
        <taxon>Bacteria</taxon>
        <taxon>Pseudomonadati</taxon>
        <taxon>Pseudomonadota</taxon>
        <taxon>Alphaproteobacteria</taxon>
        <taxon>Rhodospirillales</taxon>
        <taxon>Rhodovibrionaceae</taxon>
        <taxon>Limibacillus</taxon>
    </lineage>
</organism>
<keyword evidence="1" id="KW-0472">Membrane</keyword>
<feature type="transmembrane region" description="Helical" evidence="1">
    <location>
        <begin position="153"/>
        <end position="173"/>
    </location>
</feature>
<dbReference type="Proteomes" id="UP000581135">
    <property type="component" value="Unassembled WGS sequence"/>
</dbReference>
<keyword evidence="1" id="KW-1133">Transmembrane helix</keyword>